<proteinExistence type="predicted"/>
<evidence type="ECO:0000313" key="2">
    <source>
        <dbReference type="Proteomes" id="UP000314294"/>
    </source>
</evidence>
<organism evidence="1 2">
    <name type="scientific">Liparis tanakae</name>
    <name type="common">Tanaka's snailfish</name>
    <dbReference type="NCBI Taxonomy" id="230148"/>
    <lineage>
        <taxon>Eukaryota</taxon>
        <taxon>Metazoa</taxon>
        <taxon>Chordata</taxon>
        <taxon>Craniata</taxon>
        <taxon>Vertebrata</taxon>
        <taxon>Euteleostomi</taxon>
        <taxon>Actinopterygii</taxon>
        <taxon>Neopterygii</taxon>
        <taxon>Teleostei</taxon>
        <taxon>Neoteleostei</taxon>
        <taxon>Acanthomorphata</taxon>
        <taxon>Eupercaria</taxon>
        <taxon>Perciformes</taxon>
        <taxon>Cottioidei</taxon>
        <taxon>Cottales</taxon>
        <taxon>Liparidae</taxon>
        <taxon>Liparis</taxon>
    </lineage>
</organism>
<dbReference type="Proteomes" id="UP000314294">
    <property type="component" value="Unassembled WGS sequence"/>
</dbReference>
<protein>
    <submittedName>
        <fullName evidence="1">Uncharacterized protein</fullName>
    </submittedName>
</protein>
<comment type="caution">
    <text evidence="1">The sequence shown here is derived from an EMBL/GenBank/DDBJ whole genome shotgun (WGS) entry which is preliminary data.</text>
</comment>
<dbReference type="OrthoDB" id="10599569at2759"/>
<dbReference type="AlphaFoldDB" id="A0A4Z2HFT9"/>
<evidence type="ECO:0000313" key="1">
    <source>
        <dbReference type="EMBL" id="TNN64586.1"/>
    </source>
</evidence>
<name>A0A4Z2HFT9_9TELE</name>
<dbReference type="EMBL" id="SRLO01000250">
    <property type="protein sequence ID" value="TNN64586.1"/>
    <property type="molecule type" value="Genomic_DNA"/>
</dbReference>
<keyword evidence="2" id="KW-1185">Reference proteome</keyword>
<sequence length="171" mass="19239">MSLVFGHLNSEIRTQDDHYVYLSQLPAGNDDHFQEESTSVEFGADHRRKVCIELRRLTSTGLKRTALKLSTPQVKERIGLLLFSSQMSTCWPHVANTASFWWWSRPVVTSPSQEPESRVERLLVCLAMQLTPSLCPSREARKGLANTLSSLVAFRARVYSLLTSNGCRVGS</sequence>
<gene>
    <name evidence="1" type="ORF">EYF80_025213</name>
</gene>
<accession>A0A4Z2HFT9</accession>
<reference evidence="1 2" key="1">
    <citation type="submission" date="2019-03" db="EMBL/GenBank/DDBJ databases">
        <title>First draft genome of Liparis tanakae, snailfish: a comprehensive survey of snailfish specific genes.</title>
        <authorList>
            <person name="Kim W."/>
            <person name="Song I."/>
            <person name="Jeong J.-H."/>
            <person name="Kim D."/>
            <person name="Kim S."/>
            <person name="Ryu S."/>
            <person name="Song J.Y."/>
            <person name="Lee S.K."/>
        </authorList>
    </citation>
    <scope>NUCLEOTIDE SEQUENCE [LARGE SCALE GENOMIC DNA]</scope>
    <source>
        <tissue evidence="1">Muscle</tissue>
    </source>
</reference>